<name>A0AAD8H2E7_9APIA</name>
<evidence type="ECO:0000313" key="1">
    <source>
        <dbReference type="EMBL" id="KAK1358469.1"/>
    </source>
</evidence>
<dbReference type="AlphaFoldDB" id="A0AAD8H2E7"/>
<reference evidence="1" key="2">
    <citation type="submission" date="2023-05" db="EMBL/GenBank/DDBJ databases">
        <authorList>
            <person name="Schelkunov M.I."/>
        </authorList>
    </citation>
    <scope>NUCLEOTIDE SEQUENCE</scope>
    <source>
        <strain evidence="1">Hsosn_3</strain>
        <tissue evidence="1">Leaf</tissue>
    </source>
</reference>
<protein>
    <submittedName>
        <fullName evidence="1">Uncharacterized protein</fullName>
    </submittedName>
</protein>
<proteinExistence type="predicted"/>
<keyword evidence="2" id="KW-1185">Reference proteome</keyword>
<reference evidence="1" key="1">
    <citation type="submission" date="2023-02" db="EMBL/GenBank/DDBJ databases">
        <title>Genome of toxic invasive species Heracleum sosnowskyi carries increased number of genes despite the absence of recent whole-genome duplications.</title>
        <authorList>
            <person name="Schelkunov M."/>
            <person name="Shtratnikova V."/>
            <person name="Makarenko M."/>
            <person name="Klepikova A."/>
            <person name="Omelchenko D."/>
            <person name="Novikova G."/>
            <person name="Obukhova E."/>
            <person name="Bogdanov V."/>
            <person name="Penin A."/>
            <person name="Logacheva M."/>
        </authorList>
    </citation>
    <scope>NUCLEOTIDE SEQUENCE</scope>
    <source>
        <strain evidence="1">Hsosn_3</strain>
        <tissue evidence="1">Leaf</tissue>
    </source>
</reference>
<sequence length="301" mass="34961">MPPKIAATGFPERGKAENANLFKEFDPKKIGKDNRFRFNLRSEDKNVFHNFFAFIIQLRCIAALEGLKFTGEKFVYKLCLGDAKSYENPFMIVSVCFEGLYKIEFLIYKPNVKNVGFCINGGWGLVRDFSEVTNYIFEDSDQLLYDSSYRSGVPKRYSFHIFQNAIVNLFNSRDEASFRSLCVILCETMKSDEILRVVGGSFGKDENEVRKEVELSTRHTSIISSWIETSGLWYLYDMGFEWDPLHLYPDLVFQDADACSKSLALAIKADKKLEYYVERLRNLSPEKRQKMQRRPIQMKGF</sequence>
<dbReference type="Proteomes" id="UP001237642">
    <property type="component" value="Unassembled WGS sequence"/>
</dbReference>
<organism evidence="1 2">
    <name type="scientific">Heracleum sosnowskyi</name>
    <dbReference type="NCBI Taxonomy" id="360622"/>
    <lineage>
        <taxon>Eukaryota</taxon>
        <taxon>Viridiplantae</taxon>
        <taxon>Streptophyta</taxon>
        <taxon>Embryophyta</taxon>
        <taxon>Tracheophyta</taxon>
        <taxon>Spermatophyta</taxon>
        <taxon>Magnoliopsida</taxon>
        <taxon>eudicotyledons</taxon>
        <taxon>Gunneridae</taxon>
        <taxon>Pentapetalae</taxon>
        <taxon>asterids</taxon>
        <taxon>campanulids</taxon>
        <taxon>Apiales</taxon>
        <taxon>Apiaceae</taxon>
        <taxon>Apioideae</taxon>
        <taxon>apioid superclade</taxon>
        <taxon>Tordylieae</taxon>
        <taxon>Tordyliinae</taxon>
        <taxon>Heracleum</taxon>
    </lineage>
</organism>
<dbReference type="EMBL" id="JAUIZM010000011">
    <property type="protein sequence ID" value="KAK1358469.1"/>
    <property type="molecule type" value="Genomic_DNA"/>
</dbReference>
<gene>
    <name evidence="1" type="ORF">POM88_051725</name>
</gene>
<accession>A0AAD8H2E7</accession>
<comment type="caution">
    <text evidence="1">The sequence shown here is derived from an EMBL/GenBank/DDBJ whole genome shotgun (WGS) entry which is preliminary data.</text>
</comment>
<evidence type="ECO:0000313" key="2">
    <source>
        <dbReference type="Proteomes" id="UP001237642"/>
    </source>
</evidence>